<dbReference type="EMBL" id="CP102332">
    <property type="protein sequence ID" value="UUS33250.1"/>
    <property type="molecule type" value="Genomic_DNA"/>
</dbReference>
<accession>A0ABY5NB80</accession>
<gene>
    <name evidence="10" type="primary">eccD</name>
    <name evidence="10" type="ORF">NRO40_22160</name>
</gene>
<comment type="similarity">
    <text evidence="2">Belongs to the EccD/Snm4 family.</text>
</comment>
<dbReference type="Proteomes" id="UP001060150">
    <property type="component" value="Chromosome"/>
</dbReference>
<dbReference type="InterPro" id="IPR024962">
    <property type="entry name" value="YukD-like"/>
</dbReference>
<dbReference type="Pfam" id="PF08817">
    <property type="entry name" value="YukD"/>
    <property type="match status" value="1"/>
</dbReference>
<feature type="transmembrane region" description="Helical" evidence="8">
    <location>
        <begin position="224"/>
        <end position="244"/>
    </location>
</feature>
<feature type="transmembrane region" description="Helical" evidence="8">
    <location>
        <begin position="195"/>
        <end position="218"/>
    </location>
</feature>
<feature type="transmembrane region" description="Helical" evidence="8">
    <location>
        <begin position="165"/>
        <end position="183"/>
    </location>
</feature>
<evidence type="ECO:0000256" key="7">
    <source>
        <dbReference type="SAM" id="MobiDB-lite"/>
    </source>
</evidence>
<proteinExistence type="inferred from homology"/>
<dbReference type="InterPro" id="IPR006707">
    <property type="entry name" value="T7SS_EccD"/>
</dbReference>
<evidence type="ECO:0000256" key="5">
    <source>
        <dbReference type="ARBA" id="ARBA00022989"/>
    </source>
</evidence>
<dbReference type="RefSeq" id="WP_257375482.1">
    <property type="nucleotide sequence ID" value="NZ_CP102332.1"/>
</dbReference>
<sequence length="500" mass="50900">MTAPAAATTTGHPGPATPSGGGTGFCRVTVVAPDGRVDVALPEDIPVADLYPEILRLSGQSPVEGGPVGYHLVRRDGTVLDAARSLAAQRILDGELLSLRPFAESLPPAVFDDVSDAVASAVARDRRFWTDGLMRGSGLFGGSVLLVLLAFVLWQADPRHDTHGLPGVLAGVAALLLLSLACVRARVYEDRGSAVALGVGAMANAAVGGSGLLSLAAGHGPGRLQFLLACAAVLVTSLILMLVAPAGDSPFVAFVFASTVGLLVSFVAILTGMTSVETAAVCPPVAAGALAFLPSLSTRFARLPIGFDPPRTAVGGYDAGDTAPQGPVDAVRIAAQARRGHELLVGLVGGCALVTVTAAGVLGFSDDVWGRLLALAAGIAMMMRAHLFRYSAQVGCALAAGLGSLVLLGLGLAVNPPDDIVRAALRGDGGALDLRTVWLAAAIAAVAALIVAIGLIVPNKGVTPFWGRFLEIAEGFFLLTLVPLCLAVFDVYHSIRALTS</sequence>
<feature type="transmembrane region" description="Helical" evidence="8">
    <location>
        <begin position="343"/>
        <end position="362"/>
    </location>
</feature>
<evidence type="ECO:0000259" key="9">
    <source>
        <dbReference type="Pfam" id="PF19053"/>
    </source>
</evidence>
<keyword evidence="11" id="KW-1185">Reference proteome</keyword>
<feature type="transmembrane region" description="Helical" evidence="8">
    <location>
        <begin position="368"/>
        <end position="387"/>
    </location>
</feature>
<dbReference type="PIRSF" id="PIRSF017804">
    <property type="entry name" value="Secretion_EccD1"/>
    <property type="match status" value="1"/>
</dbReference>
<feature type="compositionally biased region" description="Low complexity" evidence="7">
    <location>
        <begin position="1"/>
        <end position="18"/>
    </location>
</feature>
<dbReference type="Pfam" id="PF19053">
    <property type="entry name" value="EccD"/>
    <property type="match status" value="1"/>
</dbReference>
<dbReference type="Gene3D" id="3.10.20.90">
    <property type="entry name" value="Phosphatidylinositol 3-kinase Catalytic Subunit, Chain A, domain 1"/>
    <property type="match status" value="1"/>
</dbReference>
<evidence type="ECO:0000256" key="4">
    <source>
        <dbReference type="ARBA" id="ARBA00022692"/>
    </source>
</evidence>
<evidence type="ECO:0000313" key="11">
    <source>
        <dbReference type="Proteomes" id="UP001060150"/>
    </source>
</evidence>
<protein>
    <submittedName>
        <fullName evidence="10">Type VII secretion integral membrane protein EccD</fullName>
    </submittedName>
</protein>
<dbReference type="InterPro" id="IPR044049">
    <property type="entry name" value="EccD_transm"/>
</dbReference>
<name>A0ABY5NB80_9ACTN</name>
<feature type="transmembrane region" description="Helical" evidence="8">
    <location>
        <begin position="278"/>
        <end position="296"/>
    </location>
</feature>
<comment type="subcellular location">
    <subcellularLocation>
        <location evidence="1">Cell membrane</location>
        <topology evidence="1">Multi-pass membrane protein</topology>
    </subcellularLocation>
</comment>
<evidence type="ECO:0000256" key="2">
    <source>
        <dbReference type="ARBA" id="ARBA00006162"/>
    </source>
</evidence>
<evidence type="ECO:0000256" key="1">
    <source>
        <dbReference type="ARBA" id="ARBA00004651"/>
    </source>
</evidence>
<evidence type="ECO:0000256" key="8">
    <source>
        <dbReference type="SAM" id="Phobius"/>
    </source>
</evidence>
<dbReference type="NCBIfam" id="TIGR03920">
    <property type="entry name" value="T7SS_EccD"/>
    <property type="match status" value="1"/>
</dbReference>
<organism evidence="10 11">
    <name type="scientific">Streptomyces changanensis</name>
    <dbReference type="NCBI Taxonomy" id="2964669"/>
    <lineage>
        <taxon>Bacteria</taxon>
        <taxon>Bacillati</taxon>
        <taxon>Actinomycetota</taxon>
        <taxon>Actinomycetes</taxon>
        <taxon>Kitasatosporales</taxon>
        <taxon>Streptomycetaceae</taxon>
        <taxon>Streptomyces</taxon>
    </lineage>
</organism>
<reference evidence="10" key="1">
    <citation type="submission" date="2022-08" db="EMBL/GenBank/DDBJ databases">
        <title>Streptomyces changanensis sp. nov., an actinomycete isolated from soil.</title>
        <authorList>
            <person name="Wu H."/>
            <person name="Han L."/>
        </authorList>
    </citation>
    <scope>NUCLEOTIDE SEQUENCE</scope>
    <source>
        <strain evidence="10">HL-66</strain>
    </source>
</reference>
<feature type="transmembrane region" description="Helical" evidence="8">
    <location>
        <begin position="394"/>
        <end position="414"/>
    </location>
</feature>
<feature type="transmembrane region" description="Helical" evidence="8">
    <location>
        <begin position="133"/>
        <end position="153"/>
    </location>
</feature>
<keyword evidence="6 8" id="KW-0472">Membrane</keyword>
<evidence type="ECO:0000256" key="3">
    <source>
        <dbReference type="ARBA" id="ARBA00022475"/>
    </source>
</evidence>
<feature type="domain" description="EccD-like transmembrane" evidence="9">
    <location>
        <begin position="135"/>
        <end position="498"/>
    </location>
</feature>
<evidence type="ECO:0000256" key="6">
    <source>
        <dbReference type="ARBA" id="ARBA00023136"/>
    </source>
</evidence>
<evidence type="ECO:0000313" key="10">
    <source>
        <dbReference type="EMBL" id="UUS33250.1"/>
    </source>
</evidence>
<feature type="transmembrane region" description="Helical" evidence="8">
    <location>
        <begin position="251"/>
        <end position="272"/>
    </location>
</feature>
<keyword evidence="4 8" id="KW-0812">Transmembrane</keyword>
<feature type="transmembrane region" description="Helical" evidence="8">
    <location>
        <begin position="434"/>
        <end position="457"/>
    </location>
</feature>
<keyword evidence="5 8" id="KW-1133">Transmembrane helix</keyword>
<feature type="region of interest" description="Disordered" evidence="7">
    <location>
        <begin position="1"/>
        <end position="23"/>
    </location>
</feature>
<feature type="transmembrane region" description="Helical" evidence="8">
    <location>
        <begin position="469"/>
        <end position="489"/>
    </location>
</feature>
<keyword evidence="3" id="KW-1003">Cell membrane</keyword>